<evidence type="ECO:0000259" key="2">
    <source>
        <dbReference type="Pfam" id="PF17921"/>
    </source>
</evidence>
<proteinExistence type="predicted"/>
<evidence type="ECO:0000256" key="1">
    <source>
        <dbReference type="SAM" id="MobiDB-lite"/>
    </source>
</evidence>
<feature type="compositionally biased region" description="Polar residues" evidence="1">
    <location>
        <begin position="389"/>
        <end position="403"/>
    </location>
</feature>
<name>A0A8R1I1B5_CAEJA</name>
<dbReference type="AlphaFoldDB" id="A0A8R1I1B5"/>
<dbReference type="EnsemblMetazoa" id="CJA16437.1">
    <property type="protein sequence ID" value="CJA16437.1"/>
    <property type="gene ID" value="WBGene00135642"/>
</dbReference>
<feature type="domain" description="Integrase zinc-binding" evidence="2">
    <location>
        <begin position="96"/>
        <end position="150"/>
    </location>
</feature>
<keyword evidence="4" id="KW-1185">Reference proteome</keyword>
<protein>
    <submittedName>
        <fullName evidence="3">Integrase_H2C2 domain-containing protein</fullName>
    </submittedName>
</protein>
<sequence length="549" mass="63637">ELIVENEDVCLQYEEEDEDIEGYGGMSLDQYNDIVQYKRHNTIPTSLTRGNTDNRSAPSHWRARCKCFSMADDGDTLLYFNPENAQHNPCPRVVVKKGEVRKVLERVHEIIGHLGQKRTQMVVLKKLYWRSVRQDVKTFISNCSFCTEKKLHGRKITKAPVDITSETFDLSVHIRDTRATNGDRLEFELIGYNEAEVREAALTRMTSYTFKETANEYRSRYSTPTINTNLRRQPYIKRHQNTPVGYLLPLQHRPRIEPEFVEVFAGRDSEEYGAHREVLYDSLEPEIDDGLMRSRYDNANIQSINDKKKNLGLPEARPVTLLGNLLTSKNFKVDEPLNETKFELTEEANRSADSSSSPPSSSNIGKQSMNQRYQNSQKRMLTIEQVYQNEQQISRSPQPTTTAGLVKKRRRDLPSIRGMANRFSMAIGEADRIDNNEVNRSNPHLIEYQDPSSILRGDLSLPPVIMAPSTNDEVCKLQIEALQRHIHLQKLQEKYITEQYEASMRIPITRYIQQEDEDGQEEQLEVQHDDELNVIDDHYEDEHDQQIHH</sequence>
<reference evidence="4" key="1">
    <citation type="submission" date="2010-08" db="EMBL/GenBank/DDBJ databases">
        <authorList>
            <consortium name="Caenorhabditis japonica Sequencing Consortium"/>
            <person name="Wilson R.K."/>
        </authorList>
    </citation>
    <scope>NUCLEOTIDE SEQUENCE [LARGE SCALE GENOMIC DNA]</scope>
    <source>
        <strain evidence="4">DF5081</strain>
    </source>
</reference>
<feature type="compositionally biased region" description="Polar residues" evidence="1">
    <location>
        <begin position="363"/>
        <end position="375"/>
    </location>
</feature>
<evidence type="ECO:0000313" key="4">
    <source>
        <dbReference type="Proteomes" id="UP000005237"/>
    </source>
</evidence>
<evidence type="ECO:0000313" key="3">
    <source>
        <dbReference type="EnsemblMetazoa" id="CJA16437.1"/>
    </source>
</evidence>
<dbReference type="Gene3D" id="1.10.340.70">
    <property type="match status" value="1"/>
</dbReference>
<dbReference type="Pfam" id="PF17921">
    <property type="entry name" value="Integrase_H2C2"/>
    <property type="match status" value="1"/>
</dbReference>
<reference evidence="3" key="2">
    <citation type="submission" date="2022-06" db="UniProtKB">
        <authorList>
            <consortium name="EnsemblMetazoa"/>
        </authorList>
    </citation>
    <scope>IDENTIFICATION</scope>
    <source>
        <strain evidence="3">DF5081</strain>
    </source>
</reference>
<feature type="region of interest" description="Disordered" evidence="1">
    <location>
        <begin position="344"/>
        <end position="375"/>
    </location>
</feature>
<dbReference type="InterPro" id="IPR041588">
    <property type="entry name" value="Integrase_H2C2"/>
</dbReference>
<feature type="region of interest" description="Disordered" evidence="1">
    <location>
        <begin position="389"/>
        <end position="413"/>
    </location>
</feature>
<dbReference type="Proteomes" id="UP000005237">
    <property type="component" value="Unassembled WGS sequence"/>
</dbReference>
<accession>A0A8R1I1B5</accession>
<organism evidence="3 4">
    <name type="scientific">Caenorhabditis japonica</name>
    <dbReference type="NCBI Taxonomy" id="281687"/>
    <lineage>
        <taxon>Eukaryota</taxon>
        <taxon>Metazoa</taxon>
        <taxon>Ecdysozoa</taxon>
        <taxon>Nematoda</taxon>
        <taxon>Chromadorea</taxon>
        <taxon>Rhabditida</taxon>
        <taxon>Rhabditina</taxon>
        <taxon>Rhabditomorpha</taxon>
        <taxon>Rhabditoidea</taxon>
        <taxon>Rhabditidae</taxon>
        <taxon>Peloderinae</taxon>
        <taxon>Caenorhabditis</taxon>
    </lineage>
</organism>